<dbReference type="NCBIfam" id="TIGR03025">
    <property type="entry name" value="EPS_sugtrans"/>
    <property type="match status" value="1"/>
</dbReference>
<name>A0A5M9I1D4_9FIRM</name>
<dbReference type="PANTHER" id="PTHR30576:SF10">
    <property type="entry name" value="SLL5057 PROTEIN"/>
    <property type="match status" value="1"/>
</dbReference>
<evidence type="ECO:0000256" key="5">
    <source>
        <dbReference type="ARBA" id="ARBA00022989"/>
    </source>
</evidence>
<evidence type="ECO:0000256" key="6">
    <source>
        <dbReference type="ARBA" id="ARBA00023136"/>
    </source>
</evidence>
<feature type="transmembrane region" description="Helical" evidence="7">
    <location>
        <begin position="96"/>
        <end position="114"/>
    </location>
</feature>
<dbReference type="EMBL" id="VMSO01000001">
    <property type="protein sequence ID" value="KAA8503000.1"/>
    <property type="molecule type" value="Genomic_DNA"/>
</dbReference>
<dbReference type="Pfam" id="PF13727">
    <property type="entry name" value="CoA_binding_3"/>
    <property type="match status" value="1"/>
</dbReference>
<dbReference type="OrthoDB" id="9808602at2"/>
<dbReference type="InterPro" id="IPR003362">
    <property type="entry name" value="Bact_transf"/>
</dbReference>
<keyword evidence="10" id="KW-1185">Reference proteome</keyword>
<feature type="transmembrane region" description="Helical" evidence="7">
    <location>
        <begin position="67"/>
        <end position="84"/>
    </location>
</feature>
<keyword evidence="6 7" id="KW-0472">Membrane</keyword>
<dbReference type="AlphaFoldDB" id="A0A5M9I1D4"/>
<accession>A0A5M9I1D4</accession>
<proteinExistence type="inferred from homology"/>
<feature type="domain" description="Bacterial sugar transferase" evidence="8">
    <location>
        <begin position="262"/>
        <end position="459"/>
    </location>
</feature>
<keyword evidence="5 7" id="KW-1133">Transmembrane helix</keyword>
<dbReference type="PANTHER" id="PTHR30576">
    <property type="entry name" value="COLANIC BIOSYNTHESIS UDP-GLUCOSE LIPID CARRIER TRANSFERASE"/>
    <property type="match status" value="1"/>
</dbReference>
<evidence type="ECO:0000259" key="8">
    <source>
        <dbReference type="Pfam" id="PF02397"/>
    </source>
</evidence>
<evidence type="ECO:0000313" key="10">
    <source>
        <dbReference type="Proteomes" id="UP000322025"/>
    </source>
</evidence>
<evidence type="ECO:0000313" key="9">
    <source>
        <dbReference type="EMBL" id="KAA8503000.1"/>
    </source>
</evidence>
<organism evidence="9 10">
    <name type="scientific">Mediterraneibacter catenae</name>
    <dbReference type="NCBI Taxonomy" id="2594882"/>
    <lineage>
        <taxon>Bacteria</taxon>
        <taxon>Bacillati</taxon>
        <taxon>Bacillota</taxon>
        <taxon>Clostridia</taxon>
        <taxon>Lachnospirales</taxon>
        <taxon>Lachnospiraceae</taxon>
        <taxon>Mediterraneibacter</taxon>
    </lineage>
</organism>
<gene>
    <name evidence="9" type="ORF">FNY66_00555</name>
</gene>
<evidence type="ECO:0000256" key="1">
    <source>
        <dbReference type="ARBA" id="ARBA00004141"/>
    </source>
</evidence>
<sequence>MILDTLFIQVSYILAYMLRNGFENPYASELYLNIGVMLFLVGICAGFFLENYSGILRRGYFQEFKAVLKYMFTICVFIMFYLFLSKNSRDYSRISFLVFVFGAVFIIYLERIFWKMYVRKHRSVNFNQTALLILTSADIAEQVITTVKKNSYNELRIVGIVLVDQDDIIGKKIAGEYVVCTKQELFDYIRNKWIDGILVNVKDKSKIPKDLEDICIQMGVTVYQKLTEPENDIYTPKIENFAGYVVMSSGISSASVGERFLKRLMDIVGGLLGLAVTGILFLFIAPTIKALSPGPVIFSQIRIGKNGRQFKIYKFRSMYMDAEDRKKELEAKNQMQGNMFKLYDDPRIIGSGPDGKRHGLGRFLRKTSIDEFPQFWNVLKGDMSLVGTRPPTLDEWEKYQYHHRGRLAMKPGVTGMWQVSGRSNITDFEEIVKMDMEYIQNWDIGLDIKILLKTFCVVLRGEGAA</sequence>
<keyword evidence="3 9" id="KW-0808">Transferase</keyword>
<dbReference type="GO" id="GO:0016020">
    <property type="term" value="C:membrane"/>
    <property type="evidence" value="ECO:0007669"/>
    <property type="project" value="UniProtKB-SubCell"/>
</dbReference>
<dbReference type="Pfam" id="PF02397">
    <property type="entry name" value="Bac_transf"/>
    <property type="match status" value="1"/>
</dbReference>
<reference evidence="9" key="1">
    <citation type="submission" date="2019-07" db="EMBL/GenBank/DDBJ databases">
        <authorList>
            <person name="Wongkuna S."/>
            <person name="Scaria J."/>
        </authorList>
    </citation>
    <scope>NUCLEOTIDE SEQUENCE [LARGE SCALE GENOMIC DNA]</scope>
    <source>
        <strain evidence="9">SW178</strain>
    </source>
</reference>
<feature type="transmembrane region" description="Helical" evidence="7">
    <location>
        <begin position="30"/>
        <end position="55"/>
    </location>
</feature>
<dbReference type="InterPro" id="IPR017475">
    <property type="entry name" value="EPS_sugar_tfrase"/>
</dbReference>
<protein>
    <submittedName>
        <fullName evidence="9">Sugar transferase</fullName>
    </submittedName>
</protein>
<dbReference type="Proteomes" id="UP000322025">
    <property type="component" value="Unassembled WGS sequence"/>
</dbReference>
<evidence type="ECO:0000256" key="7">
    <source>
        <dbReference type="SAM" id="Phobius"/>
    </source>
</evidence>
<comment type="similarity">
    <text evidence="2">Belongs to the bacterial sugar transferase family.</text>
</comment>
<comment type="caution">
    <text evidence="9">The sequence shown here is derived from an EMBL/GenBank/DDBJ whole genome shotgun (WGS) entry which is preliminary data.</text>
</comment>
<feature type="transmembrane region" description="Helical" evidence="7">
    <location>
        <begin position="267"/>
        <end position="288"/>
    </location>
</feature>
<evidence type="ECO:0000256" key="4">
    <source>
        <dbReference type="ARBA" id="ARBA00022692"/>
    </source>
</evidence>
<dbReference type="GO" id="GO:0016780">
    <property type="term" value="F:phosphotransferase activity, for other substituted phosphate groups"/>
    <property type="evidence" value="ECO:0007669"/>
    <property type="project" value="TreeGrafter"/>
</dbReference>
<evidence type="ECO:0000256" key="2">
    <source>
        <dbReference type="ARBA" id="ARBA00006464"/>
    </source>
</evidence>
<evidence type="ECO:0000256" key="3">
    <source>
        <dbReference type="ARBA" id="ARBA00022679"/>
    </source>
</evidence>
<keyword evidence="4 7" id="KW-0812">Transmembrane</keyword>
<comment type="subcellular location">
    <subcellularLocation>
        <location evidence="1">Membrane</location>
        <topology evidence="1">Multi-pass membrane protein</topology>
    </subcellularLocation>
</comment>